<dbReference type="Gene3D" id="3.40.50.2000">
    <property type="entry name" value="Glycogen Phosphorylase B"/>
    <property type="match status" value="2"/>
</dbReference>
<gene>
    <name evidence="4" type="ORF">HNP60_002304</name>
</gene>
<feature type="domain" description="Glycosyl transferase family 1" evidence="3">
    <location>
        <begin position="242"/>
        <end position="380"/>
    </location>
</feature>
<reference evidence="4 5" key="1">
    <citation type="submission" date="2020-08" db="EMBL/GenBank/DDBJ databases">
        <title>Exploring microbial biodiversity for novel pathways involved in the catabolism of aromatic compounds derived from lignin.</title>
        <authorList>
            <person name="Elkins J."/>
        </authorList>
    </citation>
    <scope>NUCLEOTIDE SEQUENCE [LARGE SCALE GENOMIC DNA]</scope>
    <source>
        <strain evidence="4 5">B1D3A</strain>
    </source>
</reference>
<dbReference type="RefSeq" id="WP_184153719.1">
    <property type="nucleotide sequence ID" value="NZ_JACHKA010000001.1"/>
</dbReference>
<organism evidence="4 5">
    <name type="scientific">Sphingobium lignivorans</name>
    <dbReference type="NCBI Taxonomy" id="2735886"/>
    <lineage>
        <taxon>Bacteria</taxon>
        <taxon>Pseudomonadati</taxon>
        <taxon>Pseudomonadota</taxon>
        <taxon>Alphaproteobacteria</taxon>
        <taxon>Sphingomonadales</taxon>
        <taxon>Sphingomonadaceae</taxon>
        <taxon>Sphingobium</taxon>
    </lineage>
</organism>
<dbReference type="Pfam" id="PF00534">
    <property type="entry name" value="Glycos_transf_1"/>
    <property type="match status" value="1"/>
</dbReference>
<accession>A0ABR6NGD2</accession>
<evidence type="ECO:0000256" key="1">
    <source>
        <dbReference type="ARBA" id="ARBA00022676"/>
    </source>
</evidence>
<proteinExistence type="predicted"/>
<evidence type="ECO:0000256" key="2">
    <source>
        <dbReference type="ARBA" id="ARBA00022679"/>
    </source>
</evidence>
<keyword evidence="1" id="KW-0328">Glycosyltransferase</keyword>
<sequence>MTSRYRALLIAEAANPEWVSVPLVGWSLANAIRSVADAHIVTQVRNKAAFERAGLVEGRDFTAIDTEALMKPLWTIIGKLRGGAGKGWTTVTALQSLFYPLFESMVWRRFGKQIRAGEFDVVHRITPLSPTAPSLLAGRCARAGVPFVVGPLNGGIPWPRAFTRERHQEKEWLSYVRNAYKAMPGIKRTWRRSAAIIAGSRHTASELPEGARGKCIYIPENAIDPARFADYGQPDRYARLDLCFIGRLVPYKGPDVAIEAAQDLLRAGVARLTIIGDGPMMADLKALAARLGVADAVTFAGWVEHREVPEIARDKSVFLFPSVREFGGGAVIEAMALGLVPIIADYGGPAEIVTGETGFRLPIGSREIMRDRAAQVLAEMAAEQHDLAAMAARGRARIDALYSWERKAAQVVEVYDWVTGKRPDRPDFGF</sequence>
<protein>
    <submittedName>
        <fullName evidence="4">Glycosyltransferase involved in cell wall biosynthesis</fullName>
    </submittedName>
</protein>
<dbReference type="InterPro" id="IPR001296">
    <property type="entry name" value="Glyco_trans_1"/>
</dbReference>
<dbReference type="CDD" id="cd03801">
    <property type="entry name" value="GT4_PimA-like"/>
    <property type="match status" value="1"/>
</dbReference>
<dbReference type="Proteomes" id="UP001138540">
    <property type="component" value="Unassembled WGS sequence"/>
</dbReference>
<dbReference type="PANTHER" id="PTHR12526:SF510">
    <property type="entry name" value="D-INOSITOL 3-PHOSPHATE GLYCOSYLTRANSFERASE"/>
    <property type="match status" value="1"/>
</dbReference>
<name>A0ABR6NGD2_9SPHN</name>
<dbReference type="PANTHER" id="PTHR12526">
    <property type="entry name" value="GLYCOSYLTRANSFERASE"/>
    <property type="match status" value="1"/>
</dbReference>
<keyword evidence="5" id="KW-1185">Reference proteome</keyword>
<comment type="caution">
    <text evidence="4">The sequence shown here is derived from an EMBL/GenBank/DDBJ whole genome shotgun (WGS) entry which is preliminary data.</text>
</comment>
<evidence type="ECO:0000313" key="4">
    <source>
        <dbReference type="EMBL" id="MBB5986330.1"/>
    </source>
</evidence>
<dbReference type="EMBL" id="JACHKA010000001">
    <property type="protein sequence ID" value="MBB5986330.1"/>
    <property type="molecule type" value="Genomic_DNA"/>
</dbReference>
<keyword evidence="2" id="KW-0808">Transferase</keyword>
<dbReference type="SUPFAM" id="SSF53756">
    <property type="entry name" value="UDP-Glycosyltransferase/glycogen phosphorylase"/>
    <property type="match status" value="1"/>
</dbReference>
<evidence type="ECO:0000313" key="5">
    <source>
        <dbReference type="Proteomes" id="UP001138540"/>
    </source>
</evidence>
<evidence type="ECO:0000259" key="3">
    <source>
        <dbReference type="Pfam" id="PF00534"/>
    </source>
</evidence>